<dbReference type="EMBL" id="LQPG01000027">
    <property type="protein sequence ID" value="ORW09703.1"/>
    <property type="molecule type" value="Genomic_DNA"/>
</dbReference>
<evidence type="ECO:0000313" key="6">
    <source>
        <dbReference type="Proteomes" id="UP000193866"/>
    </source>
</evidence>
<comment type="caution">
    <text evidence="5">The sequence shown here is derived from an EMBL/GenBank/DDBJ whole genome shotgun (WGS) entry which is preliminary data.</text>
</comment>
<comment type="similarity">
    <text evidence="1">Belongs to the CdaR family.</text>
</comment>
<accession>A0A1X1YF66</accession>
<evidence type="ECO:0000256" key="1">
    <source>
        <dbReference type="ARBA" id="ARBA00006754"/>
    </source>
</evidence>
<dbReference type="RefSeq" id="WP_085265517.1">
    <property type="nucleotide sequence ID" value="NZ_JACKVG010000023.1"/>
</dbReference>
<dbReference type="InterPro" id="IPR042070">
    <property type="entry name" value="PucR_C-HTH_sf"/>
</dbReference>
<dbReference type="AlphaFoldDB" id="A0A1X1YF66"/>
<gene>
    <name evidence="5" type="ORF">AWC16_15975</name>
</gene>
<dbReference type="InterPro" id="IPR041522">
    <property type="entry name" value="CdaR_GGDEF"/>
</dbReference>
<dbReference type="InterPro" id="IPR051448">
    <property type="entry name" value="CdaR-like_regulators"/>
</dbReference>
<dbReference type="InterPro" id="IPR025736">
    <property type="entry name" value="PucR_C-HTH_dom"/>
</dbReference>
<dbReference type="Pfam" id="PF17853">
    <property type="entry name" value="GGDEF_2"/>
    <property type="match status" value="1"/>
</dbReference>
<organism evidence="5 6">
    <name type="scientific">Mycolicibacter longobardus</name>
    <dbReference type="NCBI Taxonomy" id="1108812"/>
    <lineage>
        <taxon>Bacteria</taxon>
        <taxon>Bacillati</taxon>
        <taxon>Actinomycetota</taxon>
        <taxon>Actinomycetes</taxon>
        <taxon>Mycobacteriales</taxon>
        <taxon>Mycobacteriaceae</taxon>
        <taxon>Mycolicibacter</taxon>
    </lineage>
</organism>
<reference evidence="5 6" key="1">
    <citation type="submission" date="2016-01" db="EMBL/GenBank/DDBJ databases">
        <title>The new phylogeny of the genus Mycobacterium.</title>
        <authorList>
            <person name="Tarcisio F."/>
            <person name="Conor M."/>
            <person name="Antonella G."/>
            <person name="Elisabetta G."/>
            <person name="Giulia F.S."/>
            <person name="Sara T."/>
            <person name="Anna F."/>
            <person name="Clotilde B."/>
            <person name="Roberto B."/>
            <person name="Veronica D.S."/>
            <person name="Fabio R."/>
            <person name="Monica P."/>
            <person name="Olivier J."/>
            <person name="Enrico T."/>
            <person name="Nicola S."/>
        </authorList>
    </citation>
    <scope>NUCLEOTIDE SEQUENCE [LARGE SCALE GENOMIC DNA]</scope>
    <source>
        <strain evidence="5 6">DSM 45394</strain>
    </source>
</reference>
<name>A0A1X1YF66_9MYCO</name>
<keyword evidence="6" id="KW-1185">Reference proteome</keyword>
<evidence type="ECO:0000259" key="3">
    <source>
        <dbReference type="Pfam" id="PF14361"/>
    </source>
</evidence>
<dbReference type="InterPro" id="IPR025751">
    <property type="entry name" value="RsbRD_N_dom"/>
</dbReference>
<evidence type="ECO:0000259" key="4">
    <source>
        <dbReference type="Pfam" id="PF17853"/>
    </source>
</evidence>
<sequence>MTDQRADQSAVAQAAIGISQRLYDHLAETIGVIEDLVARESPELTGDSPLLQLLHETVAANVDAYFSAIRHNIPVAEIAAPPVALEHARRLAQRGVPVNALVRGYRLGHSEALRLVLEEIRAAELEPDLSLSVLGTMSTLMFGYIDEMSQQVVAVYQAERERWLESRNAVRALRVREILAGESLDVDAMTTAIRYPLRRTHVAVVVWYPEAGGDKLAAAEGFIKQLADTLAVHGPPLFVPADSTTGWAWLPLPSAAGGDPGADVVQHIRACAQTADGEPWVAIGDPLPGVEGFRRSHQQALAAHTLAVASGAAANRVTAAGDPGLSAAALLGGDNLAAARAWVTEVLGPLACDTEGDERLRDTLRVFLRTGSSFKAAGEQLHFHVNTMKYRVQRAIERRGRPIAEDRLDVEIALLLCQWYGTSVLSPLSPGDE</sequence>
<dbReference type="PANTHER" id="PTHR33744">
    <property type="entry name" value="CARBOHYDRATE DIACID REGULATOR"/>
    <property type="match status" value="1"/>
</dbReference>
<dbReference type="STRING" id="1108812.AWC16_15975"/>
<proteinExistence type="inferred from homology"/>
<dbReference type="PANTHER" id="PTHR33744:SF1">
    <property type="entry name" value="DNA-BINDING TRANSCRIPTIONAL ACTIVATOR ADER"/>
    <property type="match status" value="1"/>
</dbReference>
<dbReference type="OrthoDB" id="3663486at2"/>
<dbReference type="Pfam" id="PF14361">
    <property type="entry name" value="RsbRD_N"/>
    <property type="match status" value="1"/>
</dbReference>
<protein>
    <submittedName>
        <fullName evidence="5">PucR family transcriptional regulator</fullName>
    </submittedName>
</protein>
<evidence type="ECO:0000313" key="5">
    <source>
        <dbReference type="EMBL" id="ORW09703.1"/>
    </source>
</evidence>
<dbReference type="Pfam" id="PF13556">
    <property type="entry name" value="HTH_30"/>
    <property type="match status" value="1"/>
</dbReference>
<dbReference type="Gene3D" id="1.10.10.2840">
    <property type="entry name" value="PucR C-terminal helix-turn-helix domain"/>
    <property type="match status" value="1"/>
</dbReference>
<dbReference type="Proteomes" id="UP000193866">
    <property type="component" value="Unassembled WGS sequence"/>
</dbReference>
<evidence type="ECO:0000259" key="2">
    <source>
        <dbReference type="Pfam" id="PF13556"/>
    </source>
</evidence>
<feature type="domain" description="RsbT co-antagonist protein RsbRD N-terminal" evidence="3">
    <location>
        <begin position="35"/>
        <end position="171"/>
    </location>
</feature>
<feature type="domain" description="CdaR GGDEF-like" evidence="4">
    <location>
        <begin position="185"/>
        <end position="304"/>
    </location>
</feature>
<feature type="domain" description="PucR C-terminal helix-turn-helix" evidence="2">
    <location>
        <begin position="360"/>
        <end position="415"/>
    </location>
</feature>